<dbReference type="OrthoDB" id="6159137at2759"/>
<dbReference type="GO" id="GO:0003729">
    <property type="term" value="F:mRNA binding"/>
    <property type="evidence" value="ECO:0007669"/>
    <property type="project" value="TreeGrafter"/>
</dbReference>
<dbReference type="InterPro" id="IPR000504">
    <property type="entry name" value="RRM_dom"/>
</dbReference>
<reference evidence="5 6" key="1">
    <citation type="submission" date="2019-03" db="EMBL/GenBank/DDBJ databases">
        <title>Sequencing 23 genomes of Wallemia ichthyophaga.</title>
        <authorList>
            <person name="Gostincar C."/>
        </authorList>
    </citation>
    <scope>NUCLEOTIDE SEQUENCE [LARGE SCALE GENOMIC DNA]</scope>
    <source>
        <strain evidence="5 6">EXF-5753</strain>
    </source>
</reference>
<feature type="compositionally biased region" description="Pro residues" evidence="3">
    <location>
        <begin position="225"/>
        <end position="235"/>
    </location>
</feature>
<dbReference type="CDD" id="cd00590">
    <property type="entry name" value="RRM_SF"/>
    <property type="match status" value="1"/>
</dbReference>
<feature type="compositionally biased region" description="Polar residues" evidence="3">
    <location>
        <begin position="119"/>
        <end position="138"/>
    </location>
</feature>
<feature type="domain" description="RRM" evidence="4">
    <location>
        <begin position="126"/>
        <end position="203"/>
    </location>
</feature>
<comment type="caution">
    <text evidence="5">The sequence shown here is derived from an EMBL/GenBank/DDBJ whole genome shotgun (WGS) entry which is preliminary data.</text>
</comment>
<evidence type="ECO:0000259" key="4">
    <source>
        <dbReference type="PROSITE" id="PS50102"/>
    </source>
</evidence>
<feature type="region of interest" description="Disordered" evidence="3">
    <location>
        <begin position="60"/>
        <end position="140"/>
    </location>
</feature>
<feature type="compositionally biased region" description="Low complexity" evidence="3">
    <location>
        <begin position="66"/>
        <end position="80"/>
    </location>
</feature>
<keyword evidence="1 2" id="KW-0694">RNA-binding</keyword>
<feature type="compositionally biased region" description="Polar residues" evidence="3">
    <location>
        <begin position="286"/>
        <end position="297"/>
    </location>
</feature>
<dbReference type="Gene3D" id="3.30.70.330">
    <property type="match status" value="1"/>
</dbReference>
<keyword evidence="6" id="KW-1185">Reference proteome</keyword>
<feature type="compositionally biased region" description="Low complexity" evidence="3">
    <location>
        <begin position="311"/>
        <end position="336"/>
    </location>
</feature>
<evidence type="ECO:0000256" key="3">
    <source>
        <dbReference type="SAM" id="MobiDB-lite"/>
    </source>
</evidence>
<dbReference type="Pfam" id="PF00076">
    <property type="entry name" value="RRM_1"/>
    <property type="match status" value="1"/>
</dbReference>
<dbReference type="InterPro" id="IPR035979">
    <property type="entry name" value="RBD_domain_sf"/>
</dbReference>
<dbReference type="PANTHER" id="PTHR19965">
    <property type="entry name" value="RNA AND EXPORT FACTOR BINDING PROTEIN"/>
    <property type="match status" value="1"/>
</dbReference>
<dbReference type="InterPro" id="IPR012677">
    <property type="entry name" value="Nucleotide-bd_a/b_plait_sf"/>
</dbReference>
<dbReference type="Proteomes" id="UP000310189">
    <property type="component" value="Unassembled WGS sequence"/>
</dbReference>
<evidence type="ECO:0000313" key="6">
    <source>
        <dbReference type="Proteomes" id="UP000310189"/>
    </source>
</evidence>
<proteinExistence type="predicted"/>
<dbReference type="PANTHER" id="PTHR19965:SF35">
    <property type="entry name" value="RNA ANNEALING PROTEIN YRA1"/>
    <property type="match status" value="1"/>
</dbReference>
<evidence type="ECO:0000256" key="2">
    <source>
        <dbReference type="PROSITE-ProRule" id="PRU00176"/>
    </source>
</evidence>
<protein>
    <recommendedName>
        <fullName evidence="4">RRM domain-containing protein</fullName>
    </recommendedName>
</protein>
<name>A0A4T0FQ37_9BASI</name>
<dbReference type="GO" id="GO:0005634">
    <property type="term" value="C:nucleus"/>
    <property type="evidence" value="ECO:0007669"/>
    <property type="project" value="TreeGrafter"/>
</dbReference>
<feature type="region of interest" description="Disordered" evidence="3">
    <location>
        <begin position="1"/>
        <end position="45"/>
    </location>
</feature>
<evidence type="ECO:0000313" key="5">
    <source>
        <dbReference type="EMBL" id="TIA90837.1"/>
    </source>
</evidence>
<feature type="compositionally biased region" description="Basic and acidic residues" evidence="3">
    <location>
        <begin position="27"/>
        <end position="41"/>
    </location>
</feature>
<gene>
    <name evidence="5" type="ORF">E3P99_01361</name>
</gene>
<dbReference type="SUPFAM" id="SSF54928">
    <property type="entry name" value="RNA-binding domain, RBD"/>
    <property type="match status" value="1"/>
</dbReference>
<dbReference type="AlphaFoldDB" id="A0A4T0FQ37"/>
<dbReference type="InterPro" id="IPR051229">
    <property type="entry name" value="ALYREF_mRNA_export"/>
</dbReference>
<evidence type="ECO:0000256" key="1">
    <source>
        <dbReference type="ARBA" id="ARBA00022884"/>
    </source>
</evidence>
<dbReference type="EMBL" id="SPNW01000016">
    <property type="protein sequence ID" value="TIA90837.1"/>
    <property type="molecule type" value="Genomic_DNA"/>
</dbReference>
<dbReference type="PROSITE" id="PS50102">
    <property type="entry name" value="RRM"/>
    <property type="match status" value="1"/>
</dbReference>
<organism evidence="5 6">
    <name type="scientific">Wallemia hederae</name>
    <dbReference type="NCBI Taxonomy" id="1540922"/>
    <lineage>
        <taxon>Eukaryota</taxon>
        <taxon>Fungi</taxon>
        <taxon>Dikarya</taxon>
        <taxon>Basidiomycota</taxon>
        <taxon>Wallemiomycotina</taxon>
        <taxon>Wallemiomycetes</taxon>
        <taxon>Wallemiales</taxon>
        <taxon>Wallemiaceae</taxon>
        <taxon>Wallemia</taxon>
    </lineage>
</organism>
<dbReference type="SMART" id="SM00360">
    <property type="entry name" value="RRM"/>
    <property type="match status" value="1"/>
</dbReference>
<sequence length="349" mass="36557">MSSIDSLLTRSDKTTKNTRRSSGPYNAKERHSKSSDSDKWSNDMYIKSIGGSLGARMVDPALLTKQSSSSSSSSIQPSPSLESRISGLANRKKSKSDKNKTARAAQNTRSSPPPVINIRGSSSQPTQITVSNLATGTSPDDVKVALSSHGDIVSASLNPVASSEDSLAVNIYFEKKEDALAAAQAFDGLVADGKMLSVKVVESTKPEDVQSLFADSKMYADTITPPEPEPEPVPSPKQASKKKDKKPPSAPKAMAMAKKVNAPAKPVLSLLERTQMQPKGKKGDNKVQSQNQGQQGVPSLLARISGGAGGATTSTANVAGKGSAKAGKKQNQQASQPQSGKSLAERLGL</sequence>
<accession>A0A4T0FQ37</accession>
<feature type="region of interest" description="Disordered" evidence="3">
    <location>
        <begin position="212"/>
        <end position="349"/>
    </location>
</feature>
<feature type="compositionally biased region" description="Low complexity" evidence="3">
    <location>
        <begin position="251"/>
        <end position="266"/>
    </location>
</feature>